<feature type="transmembrane region" description="Helical" evidence="2">
    <location>
        <begin position="38"/>
        <end position="57"/>
    </location>
</feature>
<keyword evidence="2" id="KW-0472">Membrane</keyword>
<reference evidence="3" key="1">
    <citation type="submission" date="2016-10" db="EMBL/GenBank/DDBJ databases">
        <title>Sequence of Gallionella enrichment culture.</title>
        <authorList>
            <person name="Poehlein A."/>
            <person name="Muehling M."/>
            <person name="Daniel R."/>
        </authorList>
    </citation>
    <scope>NUCLEOTIDE SEQUENCE</scope>
</reference>
<keyword evidence="2" id="KW-0812">Transmembrane</keyword>
<organism evidence="3">
    <name type="scientific">mine drainage metagenome</name>
    <dbReference type="NCBI Taxonomy" id="410659"/>
    <lineage>
        <taxon>unclassified sequences</taxon>
        <taxon>metagenomes</taxon>
        <taxon>ecological metagenomes</taxon>
    </lineage>
</organism>
<dbReference type="AlphaFoldDB" id="A0A1J5NWS6"/>
<evidence type="ECO:0000313" key="3">
    <source>
        <dbReference type="EMBL" id="OIQ63198.1"/>
    </source>
</evidence>
<comment type="caution">
    <text evidence="3">The sequence shown here is derived from an EMBL/GenBank/DDBJ whole genome shotgun (WGS) entry which is preliminary data.</text>
</comment>
<proteinExistence type="predicted"/>
<sequence>MFLEYHQGYEKKRTADESDKERISDLEKTSNEILVKTYLLAIIVAIGAVLAGIYYFLEIQKDLNCYFWFQHV</sequence>
<accession>A0A1J5NWS6</accession>
<gene>
    <name evidence="3" type="ORF">GALL_552610</name>
</gene>
<evidence type="ECO:0000256" key="1">
    <source>
        <dbReference type="SAM" id="MobiDB-lite"/>
    </source>
</evidence>
<feature type="region of interest" description="Disordered" evidence="1">
    <location>
        <begin position="1"/>
        <end position="23"/>
    </location>
</feature>
<evidence type="ECO:0000256" key="2">
    <source>
        <dbReference type="SAM" id="Phobius"/>
    </source>
</evidence>
<keyword evidence="2" id="KW-1133">Transmembrane helix</keyword>
<name>A0A1J5NWS6_9ZZZZ</name>
<protein>
    <submittedName>
        <fullName evidence="3">Uncharacterized protein</fullName>
    </submittedName>
</protein>
<dbReference type="EMBL" id="MLJW01009216">
    <property type="protein sequence ID" value="OIQ63198.1"/>
    <property type="molecule type" value="Genomic_DNA"/>
</dbReference>
<feature type="compositionally biased region" description="Basic and acidic residues" evidence="1">
    <location>
        <begin position="7"/>
        <end position="23"/>
    </location>
</feature>